<name>A0ACC1QGK2_9HYPO</name>
<comment type="caution">
    <text evidence="1">The sequence shown here is derived from an EMBL/GenBank/DDBJ whole genome shotgun (WGS) entry which is preliminary data.</text>
</comment>
<dbReference type="EMBL" id="JANAKD010002431">
    <property type="protein sequence ID" value="KAJ3473631.1"/>
    <property type="molecule type" value="Genomic_DNA"/>
</dbReference>
<sequence>MQLCVFNIACFLGLLVGASATDDRSATLKDNYRQLAQMNQDTDNGDIDEENVTCRHGLGRIVTGFGADLTKFGDFIVAYVDKYYSALSCKDIMQEFAKDTEHRSNFVKNLPEWPSEN</sequence>
<proteinExistence type="predicted"/>
<dbReference type="Proteomes" id="UP001148737">
    <property type="component" value="Unassembled WGS sequence"/>
</dbReference>
<evidence type="ECO:0000313" key="2">
    <source>
        <dbReference type="Proteomes" id="UP001148737"/>
    </source>
</evidence>
<reference evidence="1" key="1">
    <citation type="submission" date="2022-07" db="EMBL/GenBank/DDBJ databases">
        <title>Genome Sequence of Lecanicillium saksenae.</title>
        <authorList>
            <person name="Buettner E."/>
        </authorList>
    </citation>
    <scope>NUCLEOTIDE SEQUENCE</scope>
    <source>
        <strain evidence="1">VT-O1</strain>
    </source>
</reference>
<organism evidence="1 2">
    <name type="scientific">Lecanicillium saksenae</name>
    <dbReference type="NCBI Taxonomy" id="468837"/>
    <lineage>
        <taxon>Eukaryota</taxon>
        <taxon>Fungi</taxon>
        <taxon>Dikarya</taxon>
        <taxon>Ascomycota</taxon>
        <taxon>Pezizomycotina</taxon>
        <taxon>Sordariomycetes</taxon>
        <taxon>Hypocreomycetidae</taxon>
        <taxon>Hypocreales</taxon>
        <taxon>Cordycipitaceae</taxon>
        <taxon>Lecanicillium</taxon>
    </lineage>
</organism>
<accession>A0ACC1QGK2</accession>
<evidence type="ECO:0000313" key="1">
    <source>
        <dbReference type="EMBL" id="KAJ3473631.1"/>
    </source>
</evidence>
<protein>
    <submittedName>
        <fullName evidence="1">Uncharacterized protein</fullName>
    </submittedName>
</protein>
<gene>
    <name evidence="1" type="ORF">NLG97_g10209</name>
</gene>
<keyword evidence="2" id="KW-1185">Reference proteome</keyword>